<name>A0A4U5JTY2_9GAMM</name>
<sequence>MSTLSLLSLRRFTTTLAISSSDTLRVFADNVLSPPEQPPSGDVQAAAPFPVADQREYAAQGRQHAYAESDRHQPGRAFAAAFVAIAGGVYRGARVEEHQADNKKRIDAEIPPCRHGVFELLHTYDVLHAIVL</sequence>
<dbReference type="RefSeq" id="WP_137265503.1">
    <property type="nucleotide sequence ID" value="NZ_SZUA01000001.1"/>
</dbReference>
<proteinExistence type="predicted"/>
<evidence type="ECO:0000313" key="1">
    <source>
        <dbReference type="EMBL" id="TKR33294.1"/>
    </source>
</evidence>
<accession>A0A4U5JTY2</accession>
<protein>
    <submittedName>
        <fullName evidence="1">Uncharacterized protein</fullName>
    </submittedName>
</protein>
<comment type="caution">
    <text evidence="1">The sequence shown here is derived from an EMBL/GenBank/DDBJ whole genome shotgun (WGS) entry which is preliminary data.</text>
</comment>
<gene>
    <name evidence="1" type="ORF">FCE95_03015</name>
</gene>
<organism evidence="1 2">
    <name type="scientific">Luteimonas gilva</name>
    <dbReference type="NCBI Taxonomy" id="2572684"/>
    <lineage>
        <taxon>Bacteria</taxon>
        <taxon>Pseudomonadati</taxon>
        <taxon>Pseudomonadota</taxon>
        <taxon>Gammaproteobacteria</taxon>
        <taxon>Lysobacterales</taxon>
        <taxon>Lysobacteraceae</taxon>
        <taxon>Luteimonas</taxon>
    </lineage>
</organism>
<reference evidence="1 2" key="1">
    <citation type="submission" date="2019-04" db="EMBL/GenBank/DDBJ databases">
        <title>Reference strain of H23.</title>
        <authorList>
            <person name="Luo X."/>
        </authorList>
    </citation>
    <scope>NUCLEOTIDE SEQUENCE [LARGE SCALE GENOMIC DNA]</scope>
    <source>
        <strain evidence="1 2">H23</strain>
    </source>
</reference>
<keyword evidence="2" id="KW-1185">Reference proteome</keyword>
<dbReference type="Proteomes" id="UP000308707">
    <property type="component" value="Unassembled WGS sequence"/>
</dbReference>
<dbReference type="AlphaFoldDB" id="A0A4U5JTY2"/>
<evidence type="ECO:0000313" key="2">
    <source>
        <dbReference type="Proteomes" id="UP000308707"/>
    </source>
</evidence>
<dbReference type="EMBL" id="SZUA01000001">
    <property type="protein sequence ID" value="TKR33294.1"/>
    <property type="molecule type" value="Genomic_DNA"/>
</dbReference>